<keyword evidence="24" id="KW-1185">Reference proteome</keyword>
<evidence type="ECO:0000256" key="2">
    <source>
        <dbReference type="ARBA" id="ARBA00001973"/>
    </source>
</evidence>
<dbReference type="OrthoDB" id="7481291at2759"/>
<evidence type="ECO:0000256" key="14">
    <source>
        <dbReference type="ARBA" id="ARBA00023010"/>
    </source>
</evidence>
<keyword evidence="14" id="KW-0811">Translocation</keyword>
<evidence type="ECO:0000313" key="24">
    <source>
        <dbReference type="Proteomes" id="UP000028545"/>
    </source>
</evidence>
<comment type="cofactor">
    <cofactor evidence="2">
        <name>Cu(2+)</name>
        <dbReference type="ChEBI" id="CHEBI:29036"/>
    </cofactor>
</comment>
<dbReference type="InterPro" id="IPR010625">
    <property type="entry name" value="CHCH"/>
</dbReference>
<dbReference type="GO" id="GO:0005758">
    <property type="term" value="C:mitochondrial intermembrane space"/>
    <property type="evidence" value="ECO:0007669"/>
    <property type="project" value="TreeGrafter"/>
</dbReference>
<evidence type="ECO:0000256" key="16">
    <source>
        <dbReference type="ARBA" id="ARBA00023136"/>
    </source>
</evidence>
<dbReference type="PANTHER" id="PTHR21622">
    <property type="entry name" value="COILED-COIL-HELIX-COILED-COIL-HELIX DOMAIN CONTAINING 4"/>
    <property type="match status" value="1"/>
</dbReference>
<comment type="cofactor">
    <cofactor evidence="1">
        <name>Zn(2+)</name>
        <dbReference type="ChEBI" id="CHEBI:29105"/>
    </cofactor>
</comment>
<reference evidence="23 24" key="1">
    <citation type="journal article" date="2014" name="Genome Announc.">
        <title>Draft genome sequence of the pathogenic fungus Scedosporium apiospermum.</title>
        <authorList>
            <person name="Vandeputte P."/>
            <person name="Ghamrawi S."/>
            <person name="Rechenmann M."/>
            <person name="Iltis A."/>
            <person name="Giraud S."/>
            <person name="Fleury M."/>
            <person name="Thornton C."/>
            <person name="Delhaes L."/>
            <person name="Meyer W."/>
            <person name="Papon N."/>
            <person name="Bouchara J.P."/>
        </authorList>
    </citation>
    <scope>NUCLEOTIDE SEQUENCE [LARGE SCALE GENOMIC DNA]</scope>
    <source>
        <strain evidence="23 24">IHEM 14462</strain>
    </source>
</reference>
<protein>
    <recommendedName>
        <fullName evidence="5">Mitochondrial intermembrane space import and assembly protein 40</fullName>
    </recommendedName>
    <alternativeName>
        <fullName evidence="20">Mitochondrial import inner membrane translocase TIM40</fullName>
    </alternativeName>
</protein>
<dbReference type="Gene3D" id="1.10.287.2900">
    <property type="match status" value="1"/>
</dbReference>
<evidence type="ECO:0000256" key="13">
    <source>
        <dbReference type="ARBA" id="ARBA00023002"/>
    </source>
</evidence>
<comment type="subunit">
    <text evidence="4">Monomer.</text>
</comment>
<evidence type="ECO:0000256" key="15">
    <source>
        <dbReference type="ARBA" id="ARBA00023128"/>
    </source>
</evidence>
<dbReference type="GO" id="GO:0005743">
    <property type="term" value="C:mitochondrial inner membrane"/>
    <property type="evidence" value="ECO:0007669"/>
    <property type="project" value="UniProtKB-SubCell"/>
</dbReference>
<evidence type="ECO:0000256" key="20">
    <source>
        <dbReference type="ARBA" id="ARBA00033150"/>
    </source>
</evidence>
<feature type="compositionally biased region" description="Low complexity" evidence="21">
    <location>
        <begin position="274"/>
        <end position="287"/>
    </location>
</feature>
<comment type="function">
    <text evidence="19">Required for the import and folding of small cysteine-containing proteins (small Tim) in the mitochondrial intermembrane space (IMS). Forms a redox cycle with ERV1 that involves a disulfide relay system. Precursor proteins to be imported into the IMS are translocated in their reduced form into the mitochondria. The oxidized form of MIA40 forms a transient intermolecular disulfide bridge with the reduced precursor protein, resulting in oxidation of the precursor protein that now contains an intramolecular disulfide bond and is able to undergo folding in the IMS.</text>
</comment>
<keyword evidence="7" id="KW-0812">Transmembrane</keyword>
<dbReference type="EMBL" id="JOWA01000066">
    <property type="protein sequence ID" value="KEZ45756.1"/>
    <property type="molecule type" value="Genomic_DNA"/>
</dbReference>
<dbReference type="KEGG" id="sapo:SAPIO_CDS1556"/>
<evidence type="ECO:0000256" key="18">
    <source>
        <dbReference type="ARBA" id="ARBA00023284"/>
    </source>
</evidence>
<dbReference type="GO" id="GO:0045041">
    <property type="term" value="P:protein import into mitochondrial intermembrane space"/>
    <property type="evidence" value="ECO:0007669"/>
    <property type="project" value="InterPro"/>
</dbReference>
<dbReference type="PROSITE" id="PS51808">
    <property type="entry name" value="CHCH"/>
    <property type="match status" value="1"/>
</dbReference>
<comment type="caution">
    <text evidence="23">The sequence shown here is derived from an EMBL/GenBank/DDBJ whole genome shotgun (WGS) entry which is preliminary data.</text>
</comment>
<feature type="region of interest" description="Disordered" evidence="21">
    <location>
        <begin position="241"/>
        <end position="318"/>
    </location>
</feature>
<evidence type="ECO:0000256" key="9">
    <source>
        <dbReference type="ARBA" id="ARBA00022927"/>
    </source>
</evidence>
<organism evidence="23 24">
    <name type="scientific">Pseudallescheria apiosperma</name>
    <name type="common">Scedosporium apiospermum</name>
    <dbReference type="NCBI Taxonomy" id="563466"/>
    <lineage>
        <taxon>Eukaryota</taxon>
        <taxon>Fungi</taxon>
        <taxon>Dikarya</taxon>
        <taxon>Ascomycota</taxon>
        <taxon>Pezizomycotina</taxon>
        <taxon>Sordariomycetes</taxon>
        <taxon>Hypocreomycetidae</taxon>
        <taxon>Microascales</taxon>
        <taxon>Microascaceae</taxon>
        <taxon>Scedosporium</taxon>
    </lineage>
</organism>
<evidence type="ECO:0000256" key="6">
    <source>
        <dbReference type="ARBA" id="ARBA00022448"/>
    </source>
</evidence>
<keyword evidence="12" id="KW-1133">Transmembrane helix</keyword>
<feature type="compositionally biased region" description="Low complexity" evidence="21">
    <location>
        <begin position="121"/>
        <end position="136"/>
    </location>
</feature>
<proteinExistence type="predicted"/>
<dbReference type="FunFam" id="1.10.287.2900:FF:000002">
    <property type="entry name" value="Mitochondrial intermembrane space import and assembly protein"/>
    <property type="match status" value="1"/>
</dbReference>
<evidence type="ECO:0000256" key="11">
    <source>
        <dbReference type="ARBA" id="ARBA00022968"/>
    </source>
</evidence>
<keyword evidence="10" id="KW-0809">Transit peptide</keyword>
<feature type="domain" description="CHCH" evidence="22">
    <location>
        <begin position="194"/>
        <end position="229"/>
    </location>
</feature>
<keyword evidence="18" id="KW-0676">Redox-active center</keyword>
<gene>
    <name evidence="23" type="ORF">SAPIO_CDS1556</name>
</gene>
<evidence type="ECO:0000256" key="3">
    <source>
        <dbReference type="ARBA" id="ARBA00004164"/>
    </source>
</evidence>
<evidence type="ECO:0000256" key="7">
    <source>
        <dbReference type="ARBA" id="ARBA00022692"/>
    </source>
</evidence>
<dbReference type="RefSeq" id="XP_016645555.1">
    <property type="nucleotide sequence ID" value="XM_016784798.1"/>
</dbReference>
<keyword evidence="17" id="KW-1015">Disulfide bond</keyword>
<keyword evidence="11" id="KW-0735">Signal-anchor</keyword>
<keyword evidence="16" id="KW-0472">Membrane</keyword>
<dbReference type="Pfam" id="PF06747">
    <property type="entry name" value="CHCH"/>
    <property type="match status" value="1"/>
</dbReference>
<feature type="compositionally biased region" description="Basic and acidic residues" evidence="21">
    <location>
        <begin position="101"/>
        <end position="120"/>
    </location>
</feature>
<dbReference type="Proteomes" id="UP000028545">
    <property type="component" value="Unassembled WGS sequence"/>
</dbReference>
<keyword evidence="6" id="KW-0813">Transport</keyword>
<keyword evidence="8" id="KW-0999">Mitochondrion inner membrane</keyword>
<evidence type="ECO:0000256" key="21">
    <source>
        <dbReference type="SAM" id="MobiDB-lite"/>
    </source>
</evidence>
<dbReference type="AlphaFoldDB" id="A0A084GEJ4"/>
<evidence type="ECO:0000256" key="12">
    <source>
        <dbReference type="ARBA" id="ARBA00022989"/>
    </source>
</evidence>
<evidence type="ECO:0000313" key="23">
    <source>
        <dbReference type="EMBL" id="KEZ45756.1"/>
    </source>
</evidence>
<evidence type="ECO:0000256" key="8">
    <source>
        <dbReference type="ARBA" id="ARBA00022792"/>
    </source>
</evidence>
<evidence type="ECO:0000259" key="22">
    <source>
        <dbReference type="Pfam" id="PF06747"/>
    </source>
</evidence>
<evidence type="ECO:0000256" key="17">
    <source>
        <dbReference type="ARBA" id="ARBA00023157"/>
    </source>
</evidence>
<dbReference type="HOGENOM" id="CLU_054990_0_0_1"/>
<evidence type="ECO:0000256" key="4">
    <source>
        <dbReference type="ARBA" id="ARBA00011245"/>
    </source>
</evidence>
<comment type="subcellular location">
    <subcellularLocation>
        <location evidence="3">Mitochondrion inner membrane</location>
        <topology evidence="3">Single-pass type II membrane protein</topology>
        <orientation evidence="3">Intermembrane side</orientation>
    </subcellularLocation>
</comment>
<feature type="compositionally biased region" description="Low complexity" evidence="21">
    <location>
        <begin position="146"/>
        <end position="160"/>
    </location>
</feature>
<sequence>MFRAPLRRLRPVTINAATRRTVALPRRAVSTNSSPKKATWKGSAARWGAAAAALYWYNTSPLFADDPAPQTSPAPQGLNDEELVTVDKVIDRKRKEIEARAKEREAREAAAKQAEAEKEAAQQAATQQAAATEGAESVPTSDGEEGSAAGAAPAAPGSPEALEEEAGQQGAFDPETGEINWDCPCLGGMAHGPCGEEFKAAFSCFVYSKEEPKGMDCIDKFQGMQDCFRLHPEVYGAELMDDEEAEGGERPATSDAPAAAENVTPEAAVDTKSAAAPAELEAATPAPVEKKAKLETKTTGAAPVKAEKAETKSQEVSA</sequence>
<keyword evidence="15" id="KW-0496">Mitochondrion</keyword>
<evidence type="ECO:0000256" key="19">
    <source>
        <dbReference type="ARBA" id="ARBA00024980"/>
    </source>
</evidence>
<dbReference type="InterPro" id="IPR039289">
    <property type="entry name" value="CHCHD4"/>
</dbReference>
<dbReference type="OMA" id="PRSWKNT"/>
<keyword evidence="13" id="KW-0560">Oxidoreductase</keyword>
<keyword evidence="9" id="KW-0653">Protein transport</keyword>
<evidence type="ECO:0000256" key="10">
    <source>
        <dbReference type="ARBA" id="ARBA00022946"/>
    </source>
</evidence>
<evidence type="ECO:0000256" key="5">
    <source>
        <dbReference type="ARBA" id="ARBA00013714"/>
    </source>
</evidence>
<dbReference type="GO" id="GO:0015035">
    <property type="term" value="F:protein-disulfide reductase activity"/>
    <property type="evidence" value="ECO:0007669"/>
    <property type="project" value="InterPro"/>
</dbReference>
<name>A0A084GEJ4_PSEDA</name>
<evidence type="ECO:0000256" key="1">
    <source>
        <dbReference type="ARBA" id="ARBA00001947"/>
    </source>
</evidence>
<dbReference type="PANTHER" id="PTHR21622:SF0">
    <property type="entry name" value="COILED-COIL-HELIX-COILED-COIL-HELIX DOMAIN CONTAINING 4"/>
    <property type="match status" value="1"/>
</dbReference>
<feature type="region of interest" description="Disordered" evidence="21">
    <location>
        <begin position="101"/>
        <end position="178"/>
    </location>
</feature>
<dbReference type="VEuPathDB" id="FungiDB:SAPIO_CDS1556"/>
<accession>A0A084GEJ4</accession>
<dbReference type="GeneID" id="27720628"/>
<feature type="compositionally biased region" description="Basic and acidic residues" evidence="21">
    <location>
        <begin position="305"/>
        <end position="318"/>
    </location>
</feature>